<dbReference type="Pfam" id="PF00651">
    <property type="entry name" value="BTB"/>
    <property type="match status" value="1"/>
</dbReference>
<dbReference type="InterPro" id="IPR011333">
    <property type="entry name" value="SKP1/BTB/POZ_sf"/>
</dbReference>
<dbReference type="OrthoDB" id="1022638at2759"/>
<accession>A0A8H2VSU9</accession>
<reference evidence="2" key="1">
    <citation type="submission" date="2020-10" db="EMBL/GenBank/DDBJ databases">
        <authorList>
            <person name="Kusch S."/>
        </authorList>
    </citation>
    <scope>NUCLEOTIDE SEQUENCE</scope>
    <source>
        <strain evidence="2">SwB9</strain>
    </source>
</reference>
<name>A0A8H2VSU9_9HELO</name>
<dbReference type="Gene3D" id="3.30.710.10">
    <property type="entry name" value="Potassium Channel Kv1.1, Chain A"/>
    <property type="match status" value="1"/>
</dbReference>
<dbReference type="PANTHER" id="PTHR47843">
    <property type="entry name" value="BTB DOMAIN-CONTAINING PROTEIN-RELATED"/>
    <property type="match status" value="1"/>
</dbReference>
<dbReference type="PROSITE" id="PS50097">
    <property type="entry name" value="BTB"/>
    <property type="match status" value="1"/>
</dbReference>
<evidence type="ECO:0000313" key="3">
    <source>
        <dbReference type="Proteomes" id="UP000624404"/>
    </source>
</evidence>
<comment type="caution">
    <text evidence="2">The sequence shown here is derived from an EMBL/GenBank/DDBJ whole genome shotgun (WGS) entry which is preliminary data.</text>
</comment>
<dbReference type="SUPFAM" id="SSF54695">
    <property type="entry name" value="POZ domain"/>
    <property type="match status" value="1"/>
</dbReference>
<keyword evidence="3" id="KW-1185">Reference proteome</keyword>
<dbReference type="AlphaFoldDB" id="A0A8H2VSU9"/>
<feature type="domain" description="BTB" evidence="1">
    <location>
        <begin position="18"/>
        <end position="89"/>
    </location>
</feature>
<dbReference type="Proteomes" id="UP000624404">
    <property type="component" value="Unassembled WGS sequence"/>
</dbReference>
<dbReference type="EMBL" id="CAJHIA010000010">
    <property type="protein sequence ID" value="CAD6443703.1"/>
    <property type="molecule type" value="Genomic_DNA"/>
</dbReference>
<dbReference type="InterPro" id="IPR000210">
    <property type="entry name" value="BTB/POZ_dom"/>
</dbReference>
<dbReference type="PANTHER" id="PTHR47843:SF2">
    <property type="entry name" value="BTB DOMAIN-CONTAINING PROTEIN"/>
    <property type="match status" value="1"/>
</dbReference>
<proteinExistence type="predicted"/>
<sequence length="305" mass="34756">MSCHSLKPNKFLKNLGNETISVNVGVGDSRRAFTVHKAILQQCTAYFESNKLFDTMAGQQGLIFLNEEDPKVFKLFVDWAYNGTVQKPRTKIHVKKTPSYAEIHRLELELLEEFNGTLKTLVSLYSLGERWGIHNLMNRAIDAIQDGYLEYGTVFGPGLAAKIWEETKPDSALREFCIASTVMHLDRGCTKLRQEVMMNCIVLPGYFQGMLKWLSRNFQLLGRRSEEVVEKWTSNESFSMFHRSKLCTCHFHVHPTGQAHKGHKSCEAPFVDCSHPGDDEKMEELNIFNLVLGRARMGCNLSDSE</sequence>
<evidence type="ECO:0000259" key="1">
    <source>
        <dbReference type="PROSITE" id="PS50097"/>
    </source>
</evidence>
<dbReference type="SMART" id="SM00225">
    <property type="entry name" value="BTB"/>
    <property type="match status" value="1"/>
</dbReference>
<protein>
    <submittedName>
        <fullName evidence="2">C3967945-c865-41bb-a16d-105ef24135ee</fullName>
    </submittedName>
</protein>
<gene>
    <name evidence="2" type="ORF">SCLTRI_LOCUS3495</name>
</gene>
<dbReference type="CDD" id="cd18186">
    <property type="entry name" value="BTB_POZ_ZBTB_KLHL-like"/>
    <property type="match status" value="1"/>
</dbReference>
<evidence type="ECO:0000313" key="2">
    <source>
        <dbReference type="EMBL" id="CAD6443703.1"/>
    </source>
</evidence>
<organism evidence="2 3">
    <name type="scientific">Sclerotinia trifoliorum</name>
    <dbReference type="NCBI Taxonomy" id="28548"/>
    <lineage>
        <taxon>Eukaryota</taxon>
        <taxon>Fungi</taxon>
        <taxon>Dikarya</taxon>
        <taxon>Ascomycota</taxon>
        <taxon>Pezizomycotina</taxon>
        <taxon>Leotiomycetes</taxon>
        <taxon>Helotiales</taxon>
        <taxon>Sclerotiniaceae</taxon>
        <taxon>Sclerotinia</taxon>
    </lineage>
</organism>